<evidence type="ECO:0000259" key="2">
    <source>
        <dbReference type="Pfam" id="PF00134"/>
    </source>
</evidence>
<feature type="compositionally biased region" description="Low complexity" evidence="1">
    <location>
        <begin position="1"/>
        <end position="11"/>
    </location>
</feature>
<name>A0AAJ7U5K3_PETMA</name>
<dbReference type="FunFam" id="1.10.472.10:FF:000057">
    <property type="entry name" value="Cyclin N-terminal domain containing 2"/>
    <property type="match status" value="1"/>
</dbReference>
<feature type="region of interest" description="Disordered" evidence="1">
    <location>
        <begin position="1"/>
        <end position="78"/>
    </location>
</feature>
<evidence type="ECO:0000313" key="3">
    <source>
        <dbReference type="Proteomes" id="UP001318040"/>
    </source>
</evidence>
<gene>
    <name evidence="4" type="primary">LOC116953927</name>
</gene>
<sequence length="225" mass="24362">MVGPPLQAASGSAGGGAACALDAGAPPAPARKCSRRVSSSDAHSAVSRDLRPLLPPPPTSAAAAASSSSSQGGGSDPLARMQLLTLNDARTSPGGRPQERDRHRELALTLQQLGMCSEANYANDLYLYMMRRHQHQQFRVSDVPQALTQRMRGLLVDWLVQVQVYFDMSEETLYLAVYLLNAYLRVAEVHVPTLQLLGMTCLYVACKMEESSVPEARQRPPPPHV</sequence>
<dbReference type="Pfam" id="PF00134">
    <property type="entry name" value="Cyclin_N"/>
    <property type="match status" value="1"/>
</dbReference>
<dbReference type="SUPFAM" id="SSF47954">
    <property type="entry name" value="Cyclin-like"/>
    <property type="match status" value="1"/>
</dbReference>
<evidence type="ECO:0000313" key="4">
    <source>
        <dbReference type="RefSeq" id="XP_032830140.1"/>
    </source>
</evidence>
<dbReference type="InterPro" id="IPR036915">
    <property type="entry name" value="Cyclin-like_sf"/>
</dbReference>
<dbReference type="Gene3D" id="1.10.472.10">
    <property type="entry name" value="Cyclin-like"/>
    <property type="match status" value="2"/>
</dbReference>
<keyword evidence="3" id="KW-1185">Reference proteome</keyword>
<dbReference type="InterPro" id="IPR006671">
    <property type="entry name" value="Cyclin_N"/>
</dbReference>
<dbReference type="AlphaFoldDB" id="A0AAJ7U5K3"/>
<feature type="domain" description="Cyclin N-terminal" evidence="2">
    <location>
        <begin position="131"/>
        <end position="217"/>
    </location>
</feature>
<reference evidence="4" key="1">
    <citation type="submission" date="2025-08" db="UniProtKB">
        <authorList>
            <consortium name="RefSeq"/>
        </authorList>
    </citation>
    <scope>IDENTIFICATION</scope>
    <source>
        <tissue evidence="4">Sperm</tissue>
    </source>
</reference>
<protein>
    <submittedName>
        <fullName evidence="4">Cyclin N-terminal domain-containing protein 2-like</fullName>
    </submittedName>
</protein>
<dbReference type="Proteomes" id="UP001318040">
    <property type="component" value="Chromosome 53"/>
</dbReference>
<accession>A0AAJ7U5K3</accession>
<proteinExistence type="predicted"/>
<organism evidence="3 4">
    <name type="scientific">Petromyzon marinus</name>
    <name type="common">Sea lamprey</name>
    <dbReference type="NCBI Taxonomy" id="7757"/>
    <lineage>
        <taxon>Eukaryota</taxon>
        <taxon>Metazoa</taxon>
        <taxon>Chordata</taxon>
        <taxon>Craniata</taxon>
        <taxon>Vertebrata</taxon>
        <taxon>Cyclostomata</taxon>
        <taxon>Hyperoartia</taxon>
        <taxon>Petromyzontiformes</taxon>
        <taxon>Petromyzontidae</taxon>
        <taxon>Petromyzon</taxon>
    </lineage>
</organism>
<dbReference type="InterPro" id="IPR039361">
    <property type="entry name" value="Cyclin"/>
</dbReference>
<feature type="compositionally biased region" description="Low complexity" evidence="1">
    <location>
        <begin position="60"/>
        <end position="70"/>
    </location>
</feature>
<dbReference type="PANTHER" id="PTHR10177">
    <property type="entry name" value="CYCLINS"/>
    <property type="match status" value="1"/>
</dbReference>
<dbReference type="RefSeq" id="XP_032830140.1">
    <property type="nucleotide sequence ID" value="XM_032974249.1"/>
</dbReference>
<evidence type="ECO:0000256" key="1">
    <source>
        <dbReference type="SAM" id="MobiDB-lite"/>
    </source>
</evidence>
<dbReference type="KEGG" id="pmrn:116953927"/>